<feature type="transmembrane region" description="Helical" evidence="1">
    <location>
        <begin position="149"/>
        <end position="170"/>
    </location>
</feature>
<keyword evidence="3" id="KW-1185">Reference proteome</keyword>
<keyword evidence="1" id="KW-0472">Membrane</keyword>
<dbReference type="Proteomes" id="UP000601361">
    <property type="component" value="Unassembled WGS sequence"/>
</dbReference>
<protein>
    <submittedName>
        <fullName evidence="2">Uncharacterized protein</fullName>
    </submittedName>
</protein>
<accession>A0ABQ1WJR9</accession>
<proteinExistence type="predicted"/>
<keyword evidence="1" id="KW-1133">Transmembrane helix</keyword>
<evidence type="ECO:0000313" key="3">
    <source>
        <dbReference type="Proteomes" id="UP000601361"/>
    </source>
</evidence>
<comment type="caution">
    <text evidence="2">The sequence shown here is derived from an EMBL/GenBank/DDBJ whole genome shotgun (WGS) entry which is preliminary data.</text>
</comment>
<dbReference type="RefSeq" id="WP_188556467.1">
    <property type="nucleotide sequence ID" value="NZ_BMGS01000002.1"/>
</dbReference>
<evidence type="ECO:0000313" key="2">
    <source>
        <dbReference type="EMBL" id="GGG33366.1"/>
    </source>
</evidence>
<name>A0ABQ1WJR9_9BACT</name>
<dbReference type="EMBL" id="BMGS01000002">
    <property type="protein sequence ID" value="GGG33366.1"/>
    <property type="molecule type" value="Genomic_DNA"/>
</dbReference>
<feature type="transmembrane region" description="Helical" evidence="1">
    <location>
        <begin position="16"/>
        <end position="37"/>
    </location>
</feature>
<gene>
    <name evidence="2" type="ORF">GCM10011378_07300</name>
</gene>
<dbReference type="PROSITE" id="PS51257">
    <property type="entry name" value="PROKAR_LIPOPROTEIN"/>
    <property type="match status" value="1"/>
</dbReference>
<keyword evidence="1" id="KW-0812">Transmembrane</keyword>
<organism evidence="2 3">
    <name type="scientific">Hymenobacter glacieicola</name>
    <dbReference type="NCBI Taxonomy" id="1562124"/>
    <lineage>
        <taxon>Bacteria</taxon>
        <taxon>Pseudomonadati</taxon>
        <taxon>Bacteroidota</taxon>
        <taxon>Cytophagia</taxon>
        <taxon>Cytophagales</taxon>
        <taxon>Hymenobacteraceae</taxon>
        <taxon>Hymenobacter</taxon>
    </lineage>
</organism>
<reference evidence="3" key="1">
    <citation type="journal article" date="2019" name="Int. J. Syst. Evol. Microbiol.">
        <title>The Global Catalogue of Microorganisms (GCM) 10K type strain sequencing project: providing services to taxonomists for standard genome sequencing and annotation.</title>
        <authorList>
            <consortium name="The Broad Institute Genomics Platform"/>
            <consortium name="The Broad Institute Genome Sequencing Center for Infectious Disease"/>
            <person name="Wu L."/>
            <person name="Ma J."/>
        </authorList>
    </citation>
    <scope>NUCLEOTIDE SEQUENCE [LARGE SCALE GENOMIC DNA]</scope>
    <source>
        <strain evidence="3">CGMCC 1.12990</strain>
    </source>
</reference>
<sequence length="180" mass="19800">MYRTIIRTIEANRSPFIWVLKVYSVVVLVVALASCAATRLGTNQSIITDSTTLRQVQRMADVAVPGDSSSLSTRLVFDETTGGIKPVTIYTRSAHGLLALSVDAFGLVTATAVRVPFLTQVPVTDTELTRSHTSQVREVVPVKAPLTGFLKFCIGFTILAFALLALWLYLQFFTPFRLFK</sequence>
<evidence type="ECO:0000256" key="1">
    <source>
        <dbReference type="SAM" id="Phobius"/>
    </source>
</evidence>